<dbReference type="FunFam" id="3.40.1390.30:FF:000001">
    <property type="entry name" value="GTP cyclohydrolase 1 type 2"/>
    <property type="match status" value="1"/>
</dbReference>
<dbReference type="Gene3D" id="3.40.1390.30">
    <property type="entry name" value="NIF3 (NGG1p interacting factor 3)-like"/>
    <property type="match status" value="2"/>
</dbReference>
<name>A0A2V1J1J9_9BACT</name>
<feature type="binding site" evidence="5">
    <location>
        <position position="220"/>
    </location>
    <ligand>
        <name>a divalent metal cation</name>
        <dbReference type="ChEBI" id="CHEBI:60240"/>
        <label>1</label>
    </ligand>
</feature>
<dbReference type="GO" id="GO:0005737">
    <property type="term" value="C:cytoplasm"/>
    <property type="evidence" value="ECO:0007669"/>
    <property type="project" value="TreeGrafter"/>
</dbReference>
<protein>
    <recommendedName>
        <fullName evidence="3">GTP cyclohydrolase 1 type 2 homolog</fullName>
    </recommendedName>
</protein>
<evidence type="ECO:0000256" key="1">
    <source>
        <dbReference type="ARBA" id="ARBA00006964"/>
    </source>
</evidence>
<organism evidence="6 7">
    <name type="scientific">Paramuribaculum intestinale</name>
    <dbReference type="NCBI Taxonomy" id="2094151"/>
    <lineage>
        <taxon>Bacteria</taxon>
        <taxon>Pseudomonadati</taxon>
        <taxon>Bacteroidota</taxon>
        <taxon>Bacteroidia</taxon>
        <taxon>Bacteroidales</taxon>
        <taxon>Muribaculaceae</taxon>
        <taxon>Paramuribaculum</taxon>
    </lineage>
</organism>
<reference evidence="7" key="1">
    <citation type="submission" date="2018-02" db="EMBL/GenBank/DDBJ databases">
        <authorList>
            <person name="Clavel T."/>
            <person name="Strowig T."/>
        </authorList>
    </citation>
    <scope>NUCLEOTIDE SEQUENCE [LARGE SCALE GENOMIC DNA]</scope>
    <source>
        <strain evidence="7">DSM 100764</strain>
    </source>
</reference>
<dbReference type="InterPro" id="IPR002678">
    <property type="entry name" value="DUF34/NIF3"/>
</dbReference>
<accession>A0A2V1J1J9</accession>
<dbReference type="RefSeq" id="WP_107035090.1">
    <property type="nucleotide sequence ID" value="NZ_CAONGC010000013.1"/>
</dbReference>
<dbReference type="GO" id="GO:0046872">
    <property type="term" value="F:metal ion binding"/>
    <property type="evidence" value="ECO:0007669"/>
    <property type="project" value="UniProtKB-KW"/>
</dbReference>
<feature type="binding site" evidence="5">
    <location>
        <position position="224"/>
    </location>
    <ligand>
        <name>a divalent metal cation</name>
        <dbReference type="ChEBI" id="CHEBI:60240"/>
        <label>1</label>
    </ligand>
</feature>
<gene>
    <name evidence="6" type="ORF">C5O25_02140</name>
</gene>
<dbReference type="Proteomes" id="UP000244925">
    <property type="component" value="Unassembled WGS sequence"/>
</dbReference>
<dbReference type="PANTHER" id="PTHR13799">
    <property type="entry name" value="NGG1 INTERACTING FACTOR 3"/>
    <property type="match status" value="1"/>
</dbReference>
<dbReference type="Pfam" id="PF01784">
    <property type="entry name" value="DUF34_NIF3"/>
    <property type="match status" value="1"/>
</dbReference>
<dbReference type="AlphaFoldDB" id="A0A2V1J1J9"/>
<dbReference type="SUPFAM" id="SSF102705">
    <property type="entry name" value="NIF3 (NGG1p interacting factor 3)-like"/>
    <property type="match status" value="1"/>
</dbReference>
<evidence type="ECO:0000313" key="6">
    <source>
        <dbReference type="EMBL" id="PWB09069.1"/>
    </source>
</evidence>
<feature type="binding site" evidence="5">
    <location>
        <position position="104"/>
    </location>
    <ligand>
        <name>a divalent metal cation</name>
        <dbReference type="ChEBI" id="CHEBI:60240"/>
        <label>1</label>
    </ligand>
</feature>
<keyword evidence="7" id="KW-1185">Reference proteome</keyword>
<dbReference type="EMBL" id="PUBV01000003">
    <property type="protein sequence ID" value="PWB09069.1"/>
    <property type="molecule type" value="Genomic_DNA"/>
</dbReference>
<sequence>MPKISDIIGALEEFAPLSLQESYDNCGLQTGDASRECTGVMLCVDPTPGVIAEAASAGCNLVVSHHPLIFRGLKHITGSTPVERAVEYSIRNGVAVYSLHTCLDNAPSGVSRRMAEMLGLTQVRAIDCESGAGAVGQLAEPLAAVDFLSEVKRAFGARVVRHSAPDGSRMVSRVALCGGSGASMLPAAVACGADAMVTADVKYHDFADYGGNILIADIGHFESEHCTIGIFTDIITKKFPNFAVRDSHVESNPVNYM</sequence>
<evidence type="ECO:0000313" key="7">
    <source>
        <dbReference type="Proteomes" id="UP000244925"/>
    </source>
</evidence>
<comment type="similarity">
    <text evidence="1">Belongs to the GTP cyclohydrolase I type 2/NIF3 family.</text>
</comment>
<keyword evidence="4 5" id="KW-0479">Metal-binding</keyword>
<feature type="binding site" evidence="5">
    <location>
        <position position="66"/>
    </location>
    <ligand>
        <name>a divalent metal cation</name>
        <dbReference type="ChEBI" id="CHEBI:60240"/>
        <label>1</label>
    </ligand>
</feature>
<evidence type="ECO:0000256" key="4">
    <source>
        <dbReference type="ARBA" id="ARBA00022723"/>
    </source>
</evidence>
<evidence type="ECO:0000256" key="2">
    <source>
        <dbReference type="ARBA" id="ARBA00011643"/>
    </source>
</evidence>
<feature type="binding site" evidence="5">
    <location>
        <position position="65"/>
    </location>
    <ligand>
        <name>a divalent metal cation</name>
        <dbReference type="ChEBI" id="CHEBI:60240"/>
        <label>1</label>
    </ligand>
</feature>
<comment type="caution">
    <text evidence="6">The sequence shown here is derived from an EMBL/GenBank/DDBJ whole genome shotgun (WGS) entry which is preliminary data.</text>
</comment>
<dbReference type="InterPro" id="IPR036069">
    <property type="entry name" value="DUF34/NIF3_sf"/>
</dbReference>
<evidence type="ECO:0000256" key="3">
    <source>
        <dbReference type="ARBA" id="ARBA00022112"/>
    </source>
</evidence>
<evidence type="ECO:0000256" key="5">
    <source>
        <dbReference type="PIRSR" id="PIRSR602678-1"/>
    </source>
</evidence>
<dbReference type="NCBIfam" id="TIGR00486">
    <property type="entry name" value="YbgI_SA1388"/>
    <property type="match status" value="1"/>
</dbReference>
<dbReference type="PANTHER" id="PTHR13799:SF14">
    <property type="entry name" value="GTP CYCLOHYDROLASE 1 TYPE 2 HOMOLOG"/>
    <property type="match status" value="1"/>
</dbReference>
<proteinExistence type="inferred from homology"/>
<dbReference type="GeneID" id="93423416"/>
<comment type="subunit">
    <text evidence="2">Homohexamer.</text>
</comment>